<dbReference type="AlphaFoldDB" id="A0AAV2IJK5"/>
<dbReference type="EMBL" id="CAXITT010000934">
    <property type="protein sequence ID" value="CAL1547266.1"/>
    <property type="molecule type" value="Genomic_DNA"/>
</dbReference>
<evidence type="ECO:0000313" key="2">
    <source>
        <dbReference type="EMBL" id="CAL1547266.1"/>
    </source>
</evidence>
<evidence type="ECO:0000256" key="1">
    <source>
        <dbReference type="SAM" id="SignalP"/>
    </source>
</evidence>
<proteinExistence type="predicted"/>
<protein>
    <submittedName>
        <fullName evidence="2">Uncharacterized protein</fullName>
    </submittedName>
</protein>
<keyword evidence="3" id="KW-1185">Reference proteome</keyword>
<feature type="signal peptide" evidence="1">
    <location>
        <begin position="1"/>
        <end position="30"/>
    </location>
</feature>
<organism evidence="2 3">
    <name type="scientific">Lymnaea stagnalis</name>
    <name type="common">Great pond snail</name>
    <name type="synonym">Helix stagnalis</name>
    <dbReference type="NCBI Taxonomy" id="6523"/>
    <lineage>
        <taxon>Eukaryota</taxon>
        <taxon>Metazoa</taxon>
        <taxon>Spiralia</taxon>
        <taxon>Lophotrochozoa</taxon>
        <taxon>Mollusca</taxon>
        <taxon>Gastropoda</taxon>
        <taxon>Heterobranchia</taxon>
        <taxon>Euthyneura</taxon>
        <taxon>Panpulmonata</taxon>
        <taxon>Hygrophila</taxon>
        <taxon>Lymnaeoidea</taxon>
        <taxon>Lymnaeidae</taxon>
        <taxon>Lymnaea</taxon>
    </lineage>
</organism>
<name>A0AAV2IJK5_LYMST</name>
<reference evidence="2 3" key="1">
    <citation type="submission" date="2024-04" db="EMBL/GenBank/DDBJ databases">
        <authorList>
            <consortium name="Genoscope - CEA"/>
            <person name="William W."/>
        </authorList>
    </citation>
    <scope>NUCLEOTIDE SEQUENCE [LARGE SCALE GENOMIC DNA]</scope>
</reference>
<gene>
    <name evidence="2" type="ORF">GSLYS_00020591001</name>
</gene>
<feature type="chain" id="PRO_5043707657" evidence="1">
    <location>
        <begin position="31"/>
        <end position="173"/>
    </location>
</feature>
<accession>A0AAV2IJK5</accession>
<sequence length="173" mass="19990">MSLVCSTALQRVVLVVLFLVLCVATPTTQASGEDEENCGQGCQSIDADTSQMTRCVRYACRRRVFRYFIRFGKRGGPGSDDAPERPQQFRRPFYPLYQHLNKVSKPRQPPRHGYRKRRHDILERVQPTVSTYHGQRQNEAAAYHDTLERLRAGMRNRYPNEKILETILGIPKP</sequence>
<comment type="caution">
    <text evidence="2">The sequence shown here is derived from an EMBL/GenBank/DDBJ whole genome shotgun (WGS) entry which is preliminary data.</text>
</comment>
<keyword evidence="1" id="KW-0732">Signal</keyword>
<dbReference type="Proteomes" id="UP001497497">
    <property type="component" value="Unassembled WGS sequence"/>
</dbReference>
<evidence type="ECO:0000313" key="3">
    <source>
        <dbReference type="Proteomes" id="UP001497497"/>
    </source>
</evidence>